<dbReference type="AlphaFoldDB" id="A0A382RVK8"/>
<dbReference type="EMBL" id="UINC01124074">
    <property type="protein sequence ID" value="SVD00968.1"/>
    <property type="molecule type" value="Genomic_DNA"/>
</dbReference>
<proteinExistence type="predicted"/>
<evidence type="ECO:0000313" key="1">
    <source>
        <dbReference type="EMBL" id="SVD00968.1"/>
    </source>
</evidence>
<organism evidence="1">
    <name type="scientific">marine metagenome</name>
    <dbReference type="NCBI Taxonomy" id="408172"/>
    <lineage>
        <taxon>unclassified sequences</taxon>
        <taxon>metagenomes</taxon>
        <taxon>ecological metagenomes</taxon>
    </lineage>
</organism>
<protein>
    <recommendedName>
        <fullName evidence="2">CBS domain-containing protein</fullName>
    </recommendedName>
</protein>
<feature type="non-terminal residue" evidence="1">
    <location>
        <position position="39"/>
    </location>
</feature>
<reference evidence="1" key="1">
    <citation type="submission" date="2018-05" db="EMBL/GenBank/DDBJ databases">
        <authorList>
            <person name="Lanie J.A."/>
            <person name="Ng W.-L."/>
            <person name="Kazmierczak K.M."/>
            <person name="Andrzejewski T.M."/>
            <person name="Davidsen T.M."/>
            <person name="Wayne K.J."/>
            <person name="Tettelin H."/>
            <person name="Glass J.I."/>
            <person name="Rusch D."/>
            <person name="Podicherti R."/>
            <person name="Tsui H.-C.T."/>
            <person name="Winkler M.E."/>
        </authorList>
    </citation>
    <scope>NUCLEOTIDE SEQUENCE</scope>
</reference>
<dbReference type="SUPFAM" id="SSF54631">
    <property type="entry name" value="CBS-domain pair"/>
    <property type="match status" value="1"/>
</dbReference>
<sequence length="39" mass="4280">MNKQILISEDSSLEAALKRMSKLGQKCLIIANEGKFIGT</sequence>
<name>A0A382RVK8_9ZZZZ</name>
<gene>
    <name evidence="1" type="ORF">METZ01_LOCUS353822</name>
</gene>
<evidence type="ECO:0008006" key="2">
    <source>
        <dbReference type="Google" id="ProtNLM"/>
    </source>
</evidence>
<dbReference type="InterPro" id="IPR046342">
    <property type="entry name" value="CBS_dom_sf"/>
</dbReference>
<accession>A0A382RVK8</accession>